<dbReference type="InterPro" id="IPR036974">
    <property type="entry name" value="PUA_sf"/>
</dbReference>
<evidence type="ECO:0000256" key="2">
    <source>
        <dbReference type="ARBA" id="ARBA00022676"/>
    </source>
</evidence>
<organism evidence="11 12">
    <name type="scientific">Marine Group III euryarchaeote CG-Epi1</name>
    <dbReference type="NCBI Taxonomy" id="1888995"/>
    <lineage>
        <taxon>Archaea</taxon>
        <taxon>Methanobacteriati</taxon>
        <taxon>Thermoplasmatota</taxon>
        <taxon>Thermoplasmata</taxon>
        <taxon>Candidatus Thermoprofundales</taxon>
    </lineage>
</organism>
<accession>A0A1J5TJ39</accession>
<dbReference type="NCBIfam" id="TIGR00432">
    <property type="entry name" value="arcsn_tRNA_tgt"/>
    <property type="match status" value="1"/>
</dbReference>
<evidence type="ECO:0000313" key="11">
    <source>
        <dbReference type="EMBL" id="OIR20975.1"/>
    </source>
</evidence>
<dbReference type="STRING" id="1888995.BD935_03915"/>
<dbReference type="AlphaFoldDB" id="A0A1J5TJ39"/>
<evidence type="ECO:0000259" key="9">
    <source>
        <dbReference type="Pfam" id="PF01702"/>
    </source>
</evidence>
<dbReference type="GO" id="GO:0005737">
    <property type="term" value="C:cytoplasm"/>
    <property type="evidence" value="ECO:0007669"/>
    <property type="project" value="TreeGrafter"/>
</dbReference>
<dbReference type="Gene3D" id="3.10.450.90">
    <property type="entry name" value="ArcTGT, C2 domain"/>
    <property type="match status" value="1"/>
</dbReference>
<name>A0A1J5TJ39_9ARCH</name>
<proteinExistence type="inferred from homology"/>
<dbReference type="SUPFAM" id="SSF51713">
    <property type="entry name" value="tRNA-guanine transglycosylase"/>
    <property type="match status" value="1"/>
</dbReference>
<comment type="similarity">
    <text evidence="7">Belongs to the archaeosine tRNA-ribosyltransferase family.</text>
</comment>
<dbReference type="InterPro" id="IPR050076">
    <property type="entry name" value="ArchSynthase1/Queuine_TRR"/>
</dbReference>
<dbReference type="InterPro" id="IPR002616">
    <property type="entry name" value="tRNA_ribo_trans-like"/>
</dbReference>
<dbReference type="InterPro" id="IPR004804">
    <property type="entry name" value="TgtA"/>
</dbReference>
<dbReference type="NCBIfam" id="TIGR00449">
    <property type="entry name" value="tgt_general"/>
    <property type="match status" value="1"/>
</dbReference>
<dbReference type="GO" id="GO:0008270">
    <property type="term" value="F:zinc ion binding"/>
    <property type="evidence" value="ECO:0007669"/>
    <property type="project" value="UniProtKB-UniRule"/>
</dbReference>
<keyword evidence="5 7" id="KW-0479">Metal-binding</keyword>
<reference evidence="11 12" key="1">
    <citation type="submission" date="2016-08" db="EMBL/GenBank/DDBJ databases">
        <title>New Insights into Marine Group III Euryarchaeota, from dark to light.</title>
        <authorList>
            <person name="Haro-Moreno J.M."/>
            <person name="Rodriguez-Valera F."/>
            <person name="Lopez-Garcia P."/>
            <person name="Moreira D."/>
            <person name="Martin-Cuadrado A.B."/>
        </authorList>
    </citation>
    <scope>NUCLEOTIDE SEQUENCE [LARGE SCALE GENOMIC DNA]</scope>
    <source>
        <strain evidence="11">CG-Epi1</strain>
    </source>
</reference>
<evidence type="ECO:0000256" key="4">
    <source>
        <dbReference type="ARBA" id="ARBA00022694"/>
    </source>
</evidence>
<sequence>MFEINKRDGLARLGKIKTKHGVLDTPTLLPVVNPKIMTLSMEELAECGAQGIITNSYIIYKNPKLKEVAEDKGVHGLVNWSGPIMTDSGTFQSHVYGEIEMKPEEILDFQKKIKVDIGTVLDVFCEPETRFEDAKKELEETQKRIEAADANKENIFLAAPIQGGRHLDLRTKAAEMASRTKAEIFPIGGVVPLMERNNFKLLSEVILASKKGLDISRPVHLFGCGHPMVFALAAFLGCDVFDSASYAKFASRDSLMFTWGTRNLDELEELPSEFSAFPGMTATELKKLDKKERQKIIAKHNLMTSFAEIRRIKQAIHDGLLWELVESRLRSSPALMKVFEVIENNIDWIGKFEPAYRYKTPIKSGEKSNIRPIFSNLSNSFEYGEMLHPYFGKVPNHLSETYPFHPGLLQDDIEGFKMQEWDIARVRSILDYQFGKGTGKIFTDGETELVISRKTRRLRNLLLDGEHVASLSHRRGMFILQKKGAELLHEHSEKPAYRIVVTSETAEFNRKGKSVFCKFIEHIDSKLKCLDECIVVTPNDELIAFGKLMIGPKEIELNQQGMAVRVRSGIDDFNKS</sequence>
<dbReference type="HAMAP" id="MF_01634">
    <property type="entry name" value="TgtA_arch"/>
    <property type="match status" value="1"/>
</dbReference>
<dbReference type="SUPFAM" id="SSF88802">
    <property type="entry name" value="Pre-PUA domain"/>
    <property type="match status" value="1"/>
</dbReference>
<comment type="pathway">
    <text evidence="1 7">tRNA modification; archaeosine-tRNA biosynthesis.</text>
</comment>
<evidence type="ECO:0000256" key="5">
    <source>
        <dbReference type="ARBA" id="ARBA00022723"/>
    </source>
</evidence>
<feature type="binding site" evidence="7">
    <location>
        <position position="122"/>
    </location>
    <ligand>
        <name>substrate</name>
    </ligand>
</feature>
<dbReference type="InterPro" id="IPR015947">
    <property type="entry name" value="PUA-like_sf"/>
</dbReference>
<evidence type="ECO:0000256" key="6">
    <source>
        <dbReference type="ARBA" id="ARBA00022833"/>
    </source>
</evidence>
<comment type="function">
    <text evidence="7">Exchanges the guanine residue with 7-cyano-7-deazaguanine (preQ0) at position 15 in the dihydrouridine loop (D-loop) of archaeal tRNAs.</text>
</comment>
<dbReference type="PROSITE" id="PS50890">
    <property type="entry name" value="PUA"/>
    <property type="match status" value="1"/>
</dbReference>
<evidence type="ECO:0000259" key="8">
    <source>
        <dbReference type="Pfam" id="PF01472"/>
    </source>
</evidence>
<feature type="binding site" evidence="7">
    <location>
        <position position="189"/>
    </location>
    <ligand>
        <name>substrate</name>
    </ligand>
</feature>
<comment type="caution">
    <text evidence="11">The sequence shown here is derived from an EMBL/GenBank/DDBJ whole genome shotgun (WGS) entry which is preliminary data.</text>
</comment>
<dbReference type="Gene3D" id="3.20.20.105">
    <property type="entry name" value="Queuine tRNA-ribosyltransferase-like"/>
    <property type="match status" value="1"/>
</dbReference>
<keyword evidence="2 7" id="KW-0328">Glycosyltransferase</keyword>
<dbReference type="PANTHER" id="PTHR46499:SF1">
    <property type="entry name" value="QUEUINE TRNA-RIBOSYLTRANSFERASE"/>
    <property type="match status" value="1"/>
</dbReference>
<evidence type="ECO:0000256" key="3">
    <source>
        <dbReference type="ARBA" id="ARBA00022679"/>
    </source>
</evidence>
<feature type="domain" description="tRNA-guanine(15) transglycosylase-like" evidence="9">
    <location>
        <begin position="9"/>
        <end position="332"/>
    </location>
</feature>
<feature type="domain" description="tRNA-guanine transglycosylase patch-forming" evidence="10">
    <location>
        <begin position="425"/>
        <end position="495"/>
    </location>
</feature>
<evidence type="ECO:0000256" key="7">
    <source>
        <dbReference type="HAMAP-Rule" id="MF_01634"/>
    </source>
</evidence>
<dbReference type="SUPFAM" id="SSF88697">
    <property type="entry name" value="PUA domain-like"/>
    <property type="match status" value="1"/>
</dbReference>
<gene>
    <name evidence="7" type="primary">tgtA</name>
    <name evidence="11" type="ORF">BD935_03915</name>
</gene>
<protein>
    <recommendedName>
        <fullName evidence="7">tRNA-guanine(15) transglycosylase</fullName>
        <ecNumber evidence="7">2.4.2.48</ecNumber>
    </recommendedName>
    <alternativeName>
        <fullName evidence="7">7-cyano-7-deazaguanine tRNA-ribosyltransferase</fullName>
    </alternativeName>
    <alternativeName>
        <fullName evidence="7">Archaeal tRNA-guanine transglycosylase</fullName>
    </alternativeName>
</protein>
<dbReference type="InterPro" id="IPR036511">
    <property type="entry name" value="TGT-like_sf"/>
</dbReference>
<keyword evidence="4 7" id="KW-0819">tRNA processing</keyword>
<dbReference type="Gene3D" id="2.30.130.10">
    <property type="entry name" value="PUA domain"/>
    <property type="match status" value="1"/>
</dbReference>
<comment type="caution">
    <text evidence="7">Lacks conserved residue(s) required for the propagation of feature annotation.</text>
</comment>
<dbReference type="Pfam" id="PF14810">
    <property type="entry name" value="TGT_C2"/>
    <property type="match status" value="1"/>
</dbReference>
<keyword evidence="3 7" id="KW-0808">Transferase</keyword>
<dbReference type="InterPro" id="IPR038250">
    <property type="entry name" value="TGT_C2_sf"/>
</dbReference>
<dbReference type="Pfam" id="PF01702">
    <property type="entry name" value="TGT"/>
    <property type="match status" value="1"/>
</dbReference>
<dbReference type="Proteomes" id="UP000183080">
    <property type="component" value="Unassembled WGS sequence"/>
</dbReference>
<dbReference type="GO" id="GO:0002099">
    <property type="term" value="P:tRNA wobble guanine modification"/>
    <property type="evidence" value="ECO:0007669"/>
    <property type="project" value="TreeGrafter"/>
</dbReference>
<comment type="catalytic activity">
    <reaction evidence="7">
        <text>guanosine(15) in tRNA + 7-cyano-7-carbaguanine = 7-cyano-7-carbaguanosine(15) in tRNA + guanine</text>
        <dbReference type="Rhea" id="RHEA:43164"/>
        <dbReference type="Rhea" id="RHEA-COMP:10371"/>
        <dbReference type="Rhea" id="RHEA-COMP:10372"/>
        <dbReference type="ChEBI" id="CHEBI:16235"/>
        <dbReference type="ChEBI" id="CHEBI:45075"/>
        <dbReference type="ChEBI" id="CHEBI:74269"/>
        <dbReference type="ChEBI" id="CHEBI:82850"/>
        <dbReference type="EC" id="2.4.2.48"/>
    </reaction>
</comment>
<dbReference type="InterPro" id="IPR002478">
    <property type="entry name" value="PUA"/>
</dbReference>
<comment type="cofactor">
    <cofactor evidence="7">
        <name>Zn(2+)</name>
        <dbReference type="ChEBI" id="CHEBI:29105"/>
    </cofactor>
    <text evidence="7">Binds 1 zinc ion per subunit.</text>
</comment>
<feature type="active site" description="Nucleophile" evidence="7">
    <location>
        <position position="87"/>
    </location>
</feature>
<evidence type="ECO:0000313" key="12">
    <source>
        <dbReference type="Proteomes" id="UP000183080"/>
    </source>
</evidence>
<dbReference type="InterPro" id="IPR029402">
    <property type="entry name" value="TGT_C2"/>
</dbReference>
<dbReference type="GO" id="GO:0016763">
    <property type="term" value="F:pentosyltransferase activity"/>
    <property type="evidence" value="ECO:0007669"/>
    <property type="project" value="UniProtKB-UniRule"/>
</dbReference>
<keyword evidence="6 7" id="KW-0862">Zinc</keyword>
<dbReference type="GO" id="GO:0003723">
    <property type="term" value="F:RNA binding"/>
    <property type="evidence" value="ECO:0007669"/>
    <property type="project" value="InterPro"/>
</dbReference>
<evidence type="ECO:0000259" key="10">
    <source>
        <dbReference type="Pfam" id="PF14810"/>
    </source>
</evidence>
<dbReference type="UniPathway" id="UPA00393"/>
<dbReference type="Pfam" id="PF01472">
    <property type="entry name" value="PUA"/>
    <property type="match status" value="1"/>
</dbReference>
<evidence type="ECO:0000256" key="1">
    <source>
        <dbReference type="ARBA" id="ARBA00005030"/>
    </source>
</evidence>
<dbReference type="CDD" id="cd21149">
    <property type="entry name" value="PUA_archaeosine_TGT"/>
    <property type="match status" value="1"/>
</dbReference>
<feature type="domain" description="PUA" evidence="8">
    <location>
        <begin position="498"/>
        <end position="569"/>
    </location>
</feature>
<dbReference type="PANTHER" id="PTHR46499">
    <property type="entry name" value="QUEUINE TRNA-RIBOSYLTRANSFERASE"/>
    <property type="match status" value="1"/>
</dbReference>
<dbReference type="EMBL" id="MIZA01000004">
    <property type="protein sequence ID" value="OIR20975.1"/>
    <property type="molecule type" value="Genomic_DNA"/>
</dbReference>
<dbReference type="EC" id="2.4.2.48" evidence="7"/>